<dbReference type="Pfam" id="PF00328">
    <property type="entry name" value="His_Phos_2"/>
    <property type="match status" value="1"/>
</dbReference>
<dbReference type="WBParaSite" id="BTMF_0000840901-mRNA-1">
    <property type="protein sequence ID" value="BTMF_0000840901-mRNA-1"/>
    <property type="gene ID" value="BTMF_0000840901"/>
</dbReference>
<dbReference type="EMBL" id="UZAG01015605">
    <property type="protein sequence ID" value="VDO21864.1"/>
    <property type="molecule type" value="Genomic_DNA"/>
</dbReference>
<sequence>MLVTCLVTQLMKKNKQAVFTEKNKQAITDKDGKAADIRANLTTLIHVHAMWRHGDRTPINLLPNDNKESWEIGLGELTVDGIWQAYHLGKLLRQRYDGFLSKTFKTSEIYVRSTDINRTLMTANAVLQGLYPQTYHSDNLSSVWHPIPVHTVQAENDKQLLQQDCPKVKEELKEVLRTKTVQDMLKMNEGFLRYIGKHMNVESGYYDFENIWLVYDSLKVITCHKDKHQFPKWVNETVWNKISEMFNLWGQYEYSTDLLKRLQGGELWKEIFARLNNLMKEHSTWKQKMYAYSAHDDTLAVLLSMFGMKLTAYPPYAALVLLETHQIDNQFILQLYYKNVTDSNQIYHFPIAYCDKICTVENLEVATSNFIPLNWKMECDPFVLYRKMSTFGLFISVISIVAVISCQILKSHLMKRKIYGDRTVLPSDADVALLREDVIR</sequence>
<dbReference type="Proteomes" id="UP000280834">
    <property type="component" value="Unassembled WGS sequence"/>
</dbReference>
<dbReference type="InterPro" id="IPR000560">
    <property type="entry name" value="His_Pase_clade-2"/>
</dbReference>
<dbReference type="InterPro" id="IPR050645">
    <property type="entry name" value="Histidine_acid_phosphatase"/>
</dbReference>
<comment type="catalytic activity">
    <reaction evidence="1">
        <text>a phosphate monoester + H2O = an alcohol + phosphate</text>
        <dbReference type="Rhea" id="RHEA:15017"/>
        <dbReference type="ChEBI" id="CHEBI:15377"/>
        <dbReference type="ChEBI" id="CHEBI:30879"/>
        <dbReference type="ChEBI" id="CHEBI:43474"/>
        <dbReference type="ChEBI" id="CHEBI:67140"/>
        <dbReference type="EC" id="3.1.3.2"/>
    </reaction>
</comment>
<evidence type="ECO:0000256" key="1">
    <source>
        <dbReference type="ARBA" id="ARBA00000032"/>
    </source>
</evidence>
<dbReference type="Gene3D" id="3.40.50.1240">
    <property type="entry name" value="Phosphoglycerate mutase-like"/>
    <property type="match status" value="1"/>
</dbReference>
<dbReference type="STRING" id="42155.A0A0R3QL54"/>
<dbReference type="InterPro" id="IPR029033">
    <property type="entry name" value="His_PPase_superfam"/>
</dbReference>
<feature type="transmembrane region" description="Helical" evidence="3">
    <location>
        <begin position="391"/>
        <end position="409"/>
    </location>
</feature>
<name>A0A0R3QL54_9BILA</name>
<dbReference type="CDD" id="cd07061">
    <property type="entry name" value="HP_HAP_like"/>
    <property type="match status" value="1"/>
</dbReference>
<gene>
    <name evidence="4" type="ORF">BTMF_LOCUS6460</name>
</gene>
<reference evidence="6" key="1">
    <citation type="submission" date="2017-02" db="UniProtKB">
        <authorList>
            <consortium name="WormBaseParasite"/>
        </authorList>
    </citation>
    <scope>IDENTIFICATION</scope>
</reference>
<organism evidence="6">
    <name type="scientific">Brugia timori</name>
    <dbReference type="NCBI Taxonomy" id="42155"/>
    <lineage>
        <taxon>Eukaryota</taxon>
        <taxon>Metazoa</taxon>
        <taxon>Ecdysozoa</taxon>
        <taxon>Nematoda</taxon>
        <taxon>Chromadorea</taxon>
        <taxon>Rhabditida</taxon>
        <taxon>Spirurina</taxon>
        <taxon>Spiruromorpha</taxon>
        <taxon>Filarioidea</taxon>
        <taxon>Onchocercidae</taxon>
        <taxon>Brugia</taxon>
    </lineage>
</organism>
<keyword evidence="3" id="KW-1133">Transmembrane helix</keyword>
<comment type="similarity">
    <text evidence="2">Belongs to the histidine acid phosphatase family.</text>
</comment>
<dbReference type="InterPro" id="IPR033379">
    <property type="entry name" value="Acid_Pase_AS"/>
</dbReference>
<dbReference type="AlphaFoldDB" id="A0A0R3QL54"/>
<dbReference type="PROSITE" id="PS00616">
    <property type="entry name" value="HIS_ACID_PHOSPHAT_1"/>
    <property type="match status" value="1"/>
</dbReference>
<evidence type="ECO:0000256" key="2">
    <source>
        <dbReference type="ARBA" id="ARBA00005375"/>
    </source>
</evidence>
<protein>
    <submittedName>
        <fullName evidence="6">Lysosomal acid phosphatase</fullName>
    </submittedName>
</protein>
<keyword evidence="3" id="KW-0472">Membrane</keyword>
<proteinExistence type="inferred from homology"/>
<dbReference type="GO" id="GO:0003993">
    <property type="term" value="F:acid phosphatase activity"/>
    <property type="evidence" value="ECO:0007669"/>
    <property type="project" value="UniProtKB-EC"/>
</dbReference>
<evidence type="ECO:0000313" key="4">
    <source>
        <dbReference type="EMBL" id="VDO21864.1"/>
    </source>
</evidence>
<dbReference type="PANTHER" id="PTHR11567">
    <property type="entry name" value="ACID PHOSPHATASE-RELATED"/>
    <property type="match status" value="1"/>
</dbReference>
<dbReference type="SUPFAM" id="SSF53254">
    <property type="entry name" value="Phosphoglycerate mutase-like"/>
    <property type="match status" value="1"/>
</dbReference>
<reference evidence="4 5" key="2">
    <citation type="submission" date="2018-11" db="EMBL/GenBank/DDBJ databases">
        <authorList>
            <consortium name="Pathogen Informatics"/>
        </authorList>
    </citation>
    <scope>NUCLEOTIDE SEQUENCE [LARGE SCALE GENOMIC DNA]</scope>
</reference>
<keyword evidence="3" id="KW-0812">Transmembrane</keyword>
<evidence type="ECO:0000256" key="3">
    <source>
        <dbReference type="SAM" id="Phobius"/>
    </source>
</evidence>
<accession>A0A0R3QL54</accession>
<evidence type="ECO:0000313" key="6">
    <source>
        <dbReference type="WBParaSite" id="BTMF_0000840901-mRNA-1"/>
    </source>
</evidence>
<dbReference type="PANTHER" id="PTHR11567:SF210">
    <property type="entry name" value="ACID PHOSPHATASE 5-RELATED"/>
    <property type="match status" value="1"/>
</dbReference>
<evidence type="ECO:0000313" key="5">
    <source>
        <dbReference type="Proteomes" id="UP000280834"/>
    </source>
</evidence>
<keyword evidence="5" id="KW-1185">Reference proteome</keyword>